<evidence type="ECO:0000259" key="5">
    <source>
        <dbReference type="Pfam" id="PF24467"/>
    </source>
</evidence>
<sequence>MTQPSPVSSRSSCRKGNLSERITNFFGVRKRLSEAAHGKNNKRRRTCIADGRTCLSPASPFSVCDDEVVYLGPTLRSLNIIPELRRPTPMGIFDNVPEDLVHLLVSKIPMIELARLSSVSKSWMIYLKDYTCSALFESRFLRDCNSSRDPASFYTRNDSFYSLGIFLRQVTKLFDSFSERVDFLVKFLRKIFEKIRSLDGFGRAIFSFCDGIQSQEDYDKVITSAMLIDKSIYEDLNSILDSPWGQKSKLELKVRVNLTSLFLNHRGMDFQHESNRFWLSALMNVYKKAGTRIQSKLLYLLFAPMRTQGGQEVVHWDLFGDFAVQTHQQAISMLRDISSALQALMLTKKANTELSWTKNAVFNLMEEVTTFPTPWSMNTFVSLLLVQPCLIPISITARMFRQHEDEAGDMVHTMKTLLFRWGIDCAEHLTVAFHSIATHLGSFERKSLSESIWSWHRKNVDDLRAQNDGFADLNEEMRNPEFSNVAATDRPVFESSRVSASIDVGRLVSDLRSFVVDEKTVKVIDAVNCGKRTLDVLLARNGHSIHSLSRRDKLMYHGNKNYTIDSNGRVCIVKASNEANRNRELLHLSSENQELRALHKDLMCGLELVMKKHRHVMAEYSQHLLNARPKIPKERVDDVVRKNDEEVKGTFVGTGAAVNFVVAREEKKEILRKKLFKRLQMENFVMRALLKCDNMVEAVPEDIAEEWRIFKESSNPDESMETVIENSLTNSDSLEETFPFFLCCYTQALFEMGKEKKDVKKKKKNTKTKTKSKPKQQDKVKDKTKKKKTTRKPTSRPEDLKKKAIVRSKDVKGKPKKATPSKKSDQRLIPKPNTRRSVVRSSVPLKLTDVDKKKKPISSKEAVIAKKNESGKEGKNLKEEKKIEVPKKTVVEKKKESSDAKKLRVEPSVSVVKPEQKGGLVERKPELLPVDRTQLSLSKTQSSERGVNPALAKLAFLDPTASKIANVLDVRNAPLTSEMIQPDEAVQEPKVLVVDIDSVSRTGAVLERHLMSIDRKRSFDWLAMNRHAATHPSAFSKHLGLALCDVGMDTSLVRKAFGHLQTLNVISAKETDQVQNCLDRENSPITVASAARILKKFCSAYA</sequence>
<dbReference type="EMBL" id="CAJGYM010000001">
    <property type="protein sequence ID" value="CAD6184309.1"/>
    <property type="molecule type" value="Genomic_DNA"/>
</dbReference>
<dbReference type="Proteomes" id="UP000835052">
    <property type="component" value="Unassembled WGS sequence"/>
</dbReference>
<dbReference type="Pfam" id="PF24467">
    <property type="entry name" value="ARM_FBXO47"/>
    <property type="match status" value="1"/>
</dbReference>
<feature type="domain" description="FBXO47 ARM repeats region" evidence="5">
    <location>
        <begin position="229"/>
        <end position="472"/>
    </location>
</feature>
<proteinExistence type="inferred from homology"/>
<dbReference type="AlphaFoldDB" id="A0A8S1GMI9"/>
<comment type="similarity">
    <text evidence="1">Belongs to the SIKE family.</text>
</comment>
<feature type="compositionally biased region" description="Basic and acidic residues" evidence="3">
    <location>
        <begin position="863"/>
        <end position="881"/>
    </location>
</feature>
<evidence type="ECO:0000259" key="4">
    <source>
        <dbReference type="Pfam" id="PF00646"/>
    </source>
</evidence>
<dbReference type="OrthoDB" id="5785977at2759"/>
<dbReference type="PANTHER" id="PTHR34098">
    <property type="entry name" value="F-BOX ONLY PROTEIN 47"/>
    <property type="match status" value="1"/>
</dbReference>
<evidence type="ECO:0000256" key="3">
    <source>
        <dbReference type="SAM" id="MobiDB-lite"/>
    </source>
</evidence>
<feature type="region of interest" description="Disordered" evidence="3">
    <location>
        <begin position="755"/>
        <end position="881"/>
    </location>
</feature>
<evidence type="ECO:0000313" key="7">
    <source>
        <dbReference type="Proteomes" id="UP000835052"/>
    </source>
</evidence>
<feature type="domain" description="F-box" evidence="4">
    <location>
        <begin position="94"/>
        <end position="126"/>
    </location>
</feature>
<dbReference type="InterPro" id="IPR038946">
    <property type="entry name" value="FBXO47"/>
</dbReference>
<name>A0A8S1GMI9_9PELO</name>
<dbReference type="Pfam" id="PF00646">
    <property type="entry name" value="F-box"/>
    <property type="match status" value="1"/>
</dbReference>
<dbReference type="InterPro" id="IPR036047">
    <property type="entry name" value="F-box-like_dom_sf"/>
</dbReference>
<dbReference type="SUPFAM" id="SSF81383">
    <property type="entry name" value="F-box domain"/>
    <property type="match status" value="1"/>
</dbReference>
<protein>
    <recommendedName>
        <fullName evidence="8">F-box domain-containing protein</fullName>
    </recommendedName>
</protein>
<dbReference type="Pfam" id="PF05769">
    <property type="entry name" value="SIKE"/>
    <property type="match status" value="1"/>
</dbReference>
<dbReference type="PANTHER" id="PTHR34098:SF1">
    <property type="entry name" value="F-BOX ONLY PROTEIN 47"/>
    <property type="match status" value="1"/>
</dbReference>
<reference evidence="6" key="1">
    <citation type="submission" date="2020-10" db="EMBL/GenBank/DDBJ databases">
        <authorList>
            <person name="Kikuchi T."/>
        </authorList>
    </citation>
    <scope>NUCLEOTIDE SEQUENCE</scope>
    <source>
        <strain evidence="6">NKZ352</strain>
    </source>
</reference>
<evidence type="ECO:0000256" key="2">
    <source>
        <dbReference type="ARBA" id="ARBA00023054"/>
    </source>
</evidence>
<feature type="compositionally biased region" description="Basic residues" evidence="3">
    <location>
        <begin position="782"/>
        <end position="794"/>
    </location>
</feature>
<keyword evidence="2" id="KW-0175">Coiled coil</keyword>
<dbReference type="InterPro" id="IPR001810">
    <property type="entry name" value="F-box_dom"/>
</dbReference>
<dbReference type="InterPro" id="IPR056622">
    <property type="entry name" value="ARM_FBXO47"/>
</dbReference>
<evidence type="ECO:0000256" key="1">
    <source>
        <dbReference type="ARBA" id="ARBA00005537"/>
    </source>
</evidence>
<feature type="compositionally biased region" description="Basic residues" evidence="3">
    <location>
        <begin position="759"/>
        <end position="774"/>
    </location>
</feature>
<feature type="compositionally biased region" description="Basic and acidic residues" evidence="3">
    <location>
        <begin position="795"/>
        <end position="813"/>
    </location>
</feature>
<keyword evidence="7" id="KW-1185">Reference proteome</keyword>
<evidence type="ECO:0000313" key="6">
    <source>
        <dbReference type="EMBL" id="CAD6184309.1"/>
    </source>
</evidence>
<evidence type="ECO:0008006" key="8">
    <source>
        <dbReference type="Google" id="ProtNLM"/>
    </source>
</evidence>
<comment type="caution">
    <text evidence="6">The sequence shown here is derived from an EMBL/GenBank/DDBJ whole genome shotgun (WGS) entry which is preliminary data.</text>
</comment>
<accession>A0A8S1GMI9</accession>
<gene>
    <name evidence="6" type="ORF">CAUJ_LOCUS228</name>
</gene>
<dbReference type="InterPro" id="IPR008555">
    <property type="entry name" value="SIKE"/>
</dbReference>
<organism evidence="6 7">
    <name type="scientific">Caenorhabditis auriculariae</name>
    <dbReference type="NCBI Taxonomy" id="2777116"/>
    <lineage>
        <taxon>Eukaryota</taxon>
        <taxon>Metazoa</taxon>
        <taxon>Ecdysozoa</taxon>
        <taxon>Nematoda</taxon>
        <taxon>Chromadorea</taxon>
        <taxon>Rhabditida</taxon>
        <taxon>Rhabditina</taxon>
        <taxon>Rhabditomorpha</taxon>
        <taxon>Rhabditoidea</taxon>
        <taxon>Rhabditidae</taxon>
        <taxon>Peloderinae</taxon>
        <taxon>Caenorhabditis</taxon>
    </lineage>
</organism>